<feature type="domain" description="DUF4124" evidence="2">
    <location>
        <begin position="15"/>
        <end position="56"/>
    </location>
</feature>
<name>A0ABQ3L1H1_9ALTE</name>
<feature type="signal peptide" evidence="1">
    <location>
        <begin position="1"/>
        <end position="22"/>
    </location>
</feature>
<dbReference type="RefSeq" id="WP_189433939.1">
    <property type="nucleotide sequence ID" value="NZ_BNAO01000010.1"/>
</dbReference>
<evidence type="ECO:0000313" key="4">
    <source>
        <dbReference type="Proteomes" id="UP000659697"/>
    </source>
</evidence>
<gene>
    <name evidence="3" type="ORF">GCM10010919_30770</name>
</gene>
<evidence type="ECO:0000256" key="1">
    <source>
        <dbReference type="SAM" id="SignalP"/>
    </source>
</evidence>
<dbReference type="Pfam" id="PF13511">
    <property type="entry name" value="DUF4124"/>
    <property type="match status" value="1"/>
</dbReference>
<protein>
    <recommendedName>
        <fullName evidence="2">DUF4124 domain-containing protein</fullName>
    </recommendedName>
</protein>
<comment type="caution">
    <text evidence="3">The sequence shown here is derived from an EMBL/GenBank/DDBJ whole genome shotgun (WGS) entry which is preliminary data.</text>
</comment>
<evidence type="ECO:0000259" key="2">
    <source>
        <dbReference type="Pfam" id="PF13511"/>
    </source>
</evidence>
<dbReference type="EMBL" id="BNAO01000010">
    <property type="protein sequence ID" value="GHG76144.1"/>
    <property type="molecule type" value="Genomic_DNA"/>
</dbReference>
<feature type="chain" id="PRO_5047203752" description="DUF4124 domain-containing protein" evidence="1">
    <location>
        <begin position="23"/>
        <end position="174"/>
    </location>
</feature>
<evidence type="ECO:0000313" key="3">
    <source>
        <dbReference type="EMBL" id="GHG76144.1"/>
    </source>
</evidence>
<reference evidence="4" key="1">
    <citation type="journal article" date="2019" name="Int. J. Syst. Evol. Microbiol.">
        <title>The Global Catalogue of Microorganisms (GCM) 10K type strain sequencing project: providing services to taxonomists for standard genome sequencing and annotation.</title>
        <authorList>
            <consortium name="The Broad Institute Genomics Platform"/>
            <consortium name="The Broad Institute Genome Sequencing Center for Infectious Disease"/>
            <person name="Wu L."/>
            <person name="Ma J."/>
        </authorList>
    </citation>
    <scope>NUCLEOTIDE SEQUENCE [LARGE SCALE GENOMIC DNA]</scope>
    <source>
        <strain evidence="4">CGMCC 1.7003</strain>
    </source>
</reference>
<dbReference type="Proteomes" id="UP000659697">
    <property type="component" value="Unassembled WGS sequence"/>
</dbReference>
<keyword evidence="4" id="KW-1185">Reference proteome</keyword>
<keyword evidence="1" id="KW-0732">Signal</keyword>
<dbReference type="InterPro" id="IPR025392">
    <property type="entry name" value="DUF4124"/>
</dbReference>
<sequence>MRSFWLLLILLVLFLMPAPATAQEKKIYVSRDANGVLIFSDTPAPGAEEVSFTVRPNLMEATEVRFPEKKAAPPEAYQVEIMQPENQGTVRDNTGSVYISGRITPRFQRGFRVRLLLNGLPQGEPQNSATFVLRDIDRGEHNIQLELLDQNGKLIATSPITTFYLHRASLIRPN</sequence>
<accession>A0ABQ3L1H1</accession>
<proteinExistence type="predicted"/>
<organism evidence="3 4">
    <name type="scientific">Alishewanella longhuensis</name>
    <dbReference type="NCBI Taxonomy" id="1091037"/>
    <lineage>
        <taxon>Bacteria</taxon>
        <taxon>Pseudomonadati</taxon>
        <taxon>Pseudomonadota</taxon>
        <taxon>Gammaproteobacteria</taxon>
        <taxon>Alteromonadales</taxon>
        <taxon>Alteromonadaceae</taxon>
        <taxon>Alishewanella</taxon>
    </lineage>
</organism>